<dbReference type="GO" id="GO:0004252">
    <property type="term" value="F:serine-type endopeptidase activity"/>
    <property type="evidence" value="ECO:0007669"/>
    <property type="project" value="InterPro"/>
</dbReference>
<dbReference type="OrthoDB" id="267336at2"/>
<dbReference type="PANTHER" id="PTHR15462:SF8">
    <property type="entry name" value="SERINE PROTEASE"/>
    <property type="match status" value="1"/>
</dbReference>
<evidence type="ECO:0000313" key="6">
    <source>
        <dbReference type="Proteomes" id="UP000033220"/>
    </source>
</evidence>
<dbReference type="InterPro" id="IPR001314">
    <property type="entry name" value="Peptidase_S1A"/>
</dbReference>
<keyword evidence="6" id="KW-1185">Reference proteome</keyword>
<dbReference type="InterPro" id="IPR043504">
    <property type="entry name" value="Peptidase_S1_PA_chymotrypsin"/>
</dbReference>
<dbReference type="HOGENOM" id="CLU_071546_0_0_5"/>
<keyword evidence="2" id="KW-1015">Disulfide bond</keyword>
<dbReference type="MEROPS" id="S01.260"/>
<dbReference type="eggNOG" id="COG3591">
    <property type="taxonomic scope" value="Bacteria"/>
</dbReference>
<dbReference type="PROSITE" id="PS00135">
    <property type="entry name" value="TRYPSIN_SER"/>
    <property type="match status" value="1"/>
</dbReference>
<gene>
    <name evidence="5" type="ORF">RSPPHO_01739</name>
</gene>
<dbReference type="Proteomes" id="UP000033220">
    <property type="component" value="Chromosome DSM 122"/>
</dbReference>
<dbReference type="InterPro" id="IPR033116">
    <property type="entry name" value="TRYPSIN_SER"/>
</dbReference>
<dbReference type="KEGG" id="rpm:RSPPHO_01739"/>
<dbReference type="SUPFAM" id="SSF50494">
    <property type="entry name" value="Trypsin-like serine proteases"/>
    <property type="match status" value="1"/>
</dbReference>
<proteinExistence type="predicted"/>
<dbReference type="Gene3D" id="2.40.10.10">
    <property type="entry name" value="Trypsin-like serine proteases"/>
    <property type="match status" value="2"/>
</dbReference>
<evidence type="ECO:0000256" key="2">
    <source>
        <dbReference type="ARBA" id="ARBA00023157"/>
    </source>
</evidence>
<dbReference type="PANTHER" id="PTHR15462">
    <property type="entry name" value="SERINE PROTEASE"/>
    <property type="match status" value="1"/>
</dbReference>
<name>H6SK50_PARPM</name>
<dbReference type="EMBL" id="HE663493">
    <property type="protein sequence ID" value="CCG08365.1"/>
    <property type="molecule type" value="Genomic_DNA"/>
</dbReference>
<dbReference type="STRING" id="1150469.RSPPHO_01739"/>
<evidence type="ECO:0000256" key="1">
    <source>
        <dbReference type="ARBA" id="ARBA00022729"/>
    </source>
</evidence>
<reference evidence="5 6" key="1">
    <citation type="submission" date="2012-02" db="EMBL/GenBank/DDBJ databases">
        <title>Shotgun genome sequence of Phaeospirillum photometricum DSM 122.</title>
        <authorList>
            <person name="Duquesne K."/>
            <person name="Sturgis J."/>
        </authorList>
    </citation>
    <scope>NUCLEOTIDE SEQUENCE [LARGE SCALE GENOMIC DNA]</scope>
    <source>
        <strain evidence="6">DSM122</strain>
    </source>
</reference>
<evidence type="ECO:0000256" key="3">
    <source>
        <dbReference type="SAM" id="SignalP"/>
    </source>
</evidence>
<evidence type="ECO:0000259" key="4">
    <source>
        <dbReference type="PROSITE" id="PS50240"/>
    </source>
</evidence>
<dbReference type="PATRIC" id="fig|1150469.3.peg.1964"/>
<organism evidence="5 6">
    <name type="scientific">Pararhodospirillum photometricum DSM 122</name>
    <dbReference type="NCBI Taxonomy" id="1150469"/>
    <lineage>
        <taxon>Bacteria</taxon>
        <taxon>Pseudomonadati</taxon>
        <taxon>Pseudomonadota</taxon>
        <taxon>Alphaproteobacteria</taxon>
        <taxon>Rhodospirillales</taxon>
        <taxon>Rhodospirillaceae</taxon>
        <taxon>Pararhodospirillum</taxon>
    </lineage>
</organism>
<accession>H6SK50</accession>
<feature type="chain" id="PRO_5003607108" evidence="3">
    <location>
        <begin position="30"/>
        <end position="329"/>
    </location>
</feature>
<dbReference type="Pfam" id="PF13365">
    <property type="entry name" value="Trypsin_2"/>
    <property type="match status" value="1"/>
</dbReference>
<dbReference type="InterPro" id="IPR050966">
    <property type="entry name" value="Glutamyl_endopeptidase"/>
</dbReference>
<dbReference type="AlphaFoldDB" id="H6SK50"/>
<dbReference type="InterPro" id="IPR009003">
    <property type="entry name" value="Peptidase_S1_PA"/>
</dbReference>
<evidence type="ECO:0000313" key="5">
    <source>
        <dbReference type="EMBL" id="CCG08365.1"/>
    </source>
</evidence>
<feature type="signal peptide" evidence="3">
    <location>
        <begin position="1"/>
        <end position="29"/>
    </location>
</feature>
<dbReference type="RefSeq" id="WP_014415001.1">
    <property type="nucleotide sequence ID" value="NC_017059.1"/>
</dbReference>
<dbReference type="PRINTS" id="PR00722">
    <property type="entry name" value="CHYMOTRYPSIN"/>
</dbReference>
<protein>
    <submittedName>
        <fullName evidence="5">Peptidase S1 and S6, chymotrypsin/Hap</fullName>
    </submittedName>
</protein>
<feature type="domain" description="Peptidase S1" evidence="4">
    <location>
        <begin position="51"/>
        <end position="303"/>
    </location>
</feature>
<dbReference type="GO" id="GO:0006508">
    <property type="term" value="P:proteolysis"/>
    <property type="evidence" value="ECO:0007669"/>
    <property type="project" value="InterPro"/>
</dbReference>
<dbReference type="PROSITE" id="PS50240">
    <property type="entry name" value="TRYPSIN_DOM"/>
    <property type="match status" value="1"/>
</dbReference>
<keyword evidence="1 3" id="KW-0732">Signal</keyword>
<sequence length="329" mass="34407">MRPGARRGCRPGSVGLAVLLALIAARAEAQVAGALPEETDAQMRQRLKPGIKGEDNRVAVDATTWPWVAVGRVNRSDGAFCSGVLVGPSRVFTAAHCLWNKHTQAWMPPSGLTFVAGYQRGAWVAHAKVRATRPSPTYRPATGQGSDPAADWAILDLAEPLGATLGFFGTQPGALRGARLTQVGYSFDRRHVQTADIGCRLLGQQQSGAMLHNCDTVNGDSGSPLFLWTPEGPRVVALHVGTVRTQGGDSLGVAVPVDRLDPTALAPGSGSAAVDQGLAAVMLGKLGYDTTAGFRRAIGSARTQEGLSREEFATLLSGTAPPAGSREIK</sequence>
<dbReference type="InterPro" id="IPR001254">
    <property type="entry name" value="Trypsin_dom"/>
</dbReference>